<keyword evidence="3" id="KW-1185">Reference proteome</keyword>
<gene>
    <name evidence="2" type="ORF">SAMN05216246_11737</name>
</gene>
<comment type="caution">
    <text evidence="2">The sequence shown here is derived from an EMBL/GenBank/DDBJ whole genome shotgun (WGS) entry which is preliminary data.</text>
</comment>
<name>A0ABY1IJN2_9ACTO</name>
<evidence type="ECO:0000313" key="2">
    <source>
        <dbReference type="EMBL" id="SHJ26555.1"/>
    </source>
</evidence>
<dbReference type="CDD" id="cd00093">
    <property type="entry name" value="HTH_XRE"/>
    <property type="match status" value="1"/>
</dbReference>
<dbReference type="SMART" id="SM00530">
    <property type="entry name" value="HTH_XRE"/>
    <property type="match status" value="1"/>
</dbReference>
<feature type="domain" description="HTH cro/C1-type" evidence="1">
    <location>
        <begin position="41"/>
        <end position="94"/>
    </location>
</feature>
<evidence type="ECO:0000259" key="1">
    <source>
        <dbReference type="PROSITE" id="PS50943"/>
    </source>
</evidence>
<sequence length="319" mass="34259">MSRSDAVAPPAADPRAQIKEFLTSRRARVTPEMVGLPVVGAIRRVPGLRREEVAMLAGVSVDYYTRLERGSMAGASTEVLESLAGALLLDDAEREHLLDLARAVSPTGRPRRRPRRARRSAVRPGTQWLLDAMRVPAIVRDGLGRCLAANTMARALYSPLFVDPIPEIADDAPSLTRFMFLDPRARDFFPHWDTGAEDSVAMLRLTSGADPTEPDLTALVGELSTRSRDFAGLWARHDVRYVCRDSKVILHPVVGEVTLACEPAAMASSPGLTLVSYAAEPGSPSAQALRLLSSWAATELVAPAEQCDALSAPGGATGS</sequence>
<dbReference type="PANTHER" id="PTHR35010">
    <property type="entry name" value="BLL4672 PROTEIN-RELATED"/>
    <property type="match status" value="1"/>
</dbReference>
<accession>A0ABY1IJN2</accession>
<dbReference type="SUPFAM" id="SSF47413">
    <property type="entry name" value="lambda repressor-like DNA-binding domains"/>
    <property type="match status" value="1"/>
</dbReference>
<dbReference type="InterPro" id="IPR001387">
    <property type="entry name" value="Cro/C1-type_HTH"/>
</dbReference>
<dbReference type="InterPro" id="IPR010982">
    <property type="entry name" value="Lambda_DNA-bd_dom_sf"/>
</dbReference>
<dbReference type="Pfam" id="PF17765">
    <property type="entry name" value="MLTR_LBD"/>
    <property type="match status" value="1"/>
</dbReference>
<dbReference type="Pfam" id="PF13560">
    <property type="entry name" value="HTH_31"/>
    <property type="match status" value="1"/>
</dbReference>
<dbReference type="PANTHER" id="PTHR35010:SF2">
    <property type="entry name" value="BLL4672 PROTEIN"/>
    <property type="match status" value="1"/>
</dbReference>
<protein>
    <submittedName>
        <fullName evidence="2">Helix-turn-helix domain-containing protein</fullName>
    </submittedName>
</protein>
<evidence type="ECO:0000313" key="3">
    <source>
        <dbReference type="Proteomes" id="UP000184390"/>
    </source>
</evidence>
<dbReference type="InterPro" id="IPR041413">
    <property type="entry name" value="MLTR_LBD"/>
</dbReference>
<dbReference type="Proteomes" id="UP000184390">
    <property type="component" value="Unassembled WGS sequence"/>
</dbReference>
<dbReference type="Gene3D" id="3.30.450.180">
    <property type="match status" value="1"/>
</dbReference>
<dbReference type="PROSITE" id="PS50943">
    <property type="entry name" value="HTH_CROC1"/>
    <property type="match status" value="1"/>
</dbReference>
<dbReference type="EMBL" id="FQYL01000017">
    <property type="protein sequence ID" value="SHJ26555.1"/>
    <property type="molecule type" value="Genomic_DNA"/>
</dbReference>
<organism evidence="2 3">
    <name type="scientific">Actinomyces denticolens</name>
    <dbReference type="NCBI Taxonomy" id="52767"/>
    <lineage>
        <taxon>Bacteria</taxon>
        <taxon>Bacillati</taxon>
        <taxon>Actinomycetota</taxon>
        <taxon>Actinomycetes</taxon>
        <taxon>Actinomycetales</taxon>
        <taxon>Actinomycetaceae</taxon>
        <taxon>Actinomyces</taxon>
    </lineage>
</organism>
<dbReference type="Gene3D" id="1.10.260.40">
    <property type="entry name" value="lambda repressor-like DNA-binding domains"/>
    <property type="match status" value="1"/>
</dbReference>
<proteinExistence type="predicted"/>
<dbReference type="RefSeq" id="WP_073454416.1">
    <property type="nucleotide sequence ID" value="NZ_FQYL01000017.1"/>
</dbReference>
<reference evidence="2 3" key="1">
    <citation type="submission" date="2016-11" db="EMBL/GenBank/DDBJ databases">
        <authorList>
            <person name="Varghese N."/>
            <person name="Submissions S."/>
        </authorList>
    </citation>
    <scope>NUCLEOTIDE SEQUENCE [LARGE SCALE GENOMIC DNA]</scope>
    <source>
        <strain evidence="2 3">PA</strain>
    </source>
</reference>